<organism evidence="1 2">
    <name type="scientific">Candidatus Roizmanbacteria bacterium CG07_land_8_20_14_0_80_34_15</name>
    <dbReference type="NCBI Taxonomy" id="1974849"/>
    <lineage>
        <taxon>Bacteria</taxon>
        <taxon>Candidatus Roizmaniibacteriota</taxon>
    </lineage>
</organism>
<accession>A0A2M6YSL2</accession>
<evidence type="ECO:0000313" key="2">
    <source>
        <dbReference type="Proteomes" id="UP000230184"/>
    </source>
</evidence>
<dbReference type="EMBL" id="PEWY01000175">
    <property type="protein sequence ID" value="PIU36412.1"/>
    <property type="molecule type" value="Genomic_DNA"/>
</dbReference>
<name>A0A2M6YSL2_9BACT</name>
<reference evidence="2" key="1">
    <citation type="submission" date="2017-09" db="EMBL/GenBank/DDBJ databases">
        <title>Depth-based differentiation of microbial function through sediment-hosted aquifers and enrichment of novel symbionts in the deep terrestrial subsurface.</title>
        <authorList>
            <person name="Probst A.J."/>
            <person name="Ladd B."/>
            <person name="Jarett J.K."/>
            <person name="Geller-Mcgrath D.E."/>
            <person name="Sieber C.M.K."/>
            <person name="Emerson J.B."/>
            <person name="Anantharaman K."/>
            <person name="Thomas B.C."/>
            <person name="Malmstrom R."/>
            <person name="Stieglmeier M."/>
            <person name="Klingl A."/>
            <person name="Woyke T."/>
            <person name="Ryan C.M."/>
            <person name="Banfield J.F."/>
        </authorList>
    </citation>
    <scope>NUCLEOTIDE SEQUENCE [LARGE SCALE GENOMIC DNA]</scope>
</reference>
<evidence type="ECO:0000313" key="1">
    <source>
        <dbReference type="EMBL" id="PIU36412.1"/>
    </source>
</evidence>
<sequence>MDIEANTLVVLTPIVRKGIPVMNINLEQIMGRERIDPFILPPIRDVFAPRDNPGLEIDHETVRFNPFNGEIFMLGQKNEQDQIEIDKLNPQRESFWLNFSQLDEACSTSKKMALVTKS</sequence>
<protein>
    <submittedName>
        <fullName evidence="1">Uncharacterized protein</fullName>
    </submittedName>
</protein>
<comment type="caution">
    <text evidence="1">The sequence shown here is derived from an EMBL/GenBank/DDBJ whole genome shotgun (WGS) entry which is preliminary data.</text>
</comment>
<gene>
    <name evidence="1" type="ORF">COT02_06145</name>
</gene>
<dbReference type="Proteomes" id="UP000230184">
    <property type="component" value="Unassembled WGS sequence"/>
</dbReference>
<proteinExistence type="predicted"/>
<dbReference type="AlphaFoldDB" id="A0A2M6YSL2"/>